<protein>
    <recommendedName>
        <fullName evidence="6">Putative NADH dehydrogenase/NAD(P)H nitroreductase FZO89_06280</fullName>
        <ecNumber evidence="6">1.-.-.-</ecNumber>
    </recommendedName>
</protein>
<gene>
    <name evidence="8" type="ORF">FZO89_06280</name>
</gene>
<accession>A0A5D4XMV1</accession>
<dbReference type="PANTHER" id="PTHR43543:SF1">
    <property type="entry name" value="MALONIC SEMIALDEHYDE REDUCTASE RUTE-RELATED"/>
    <property type="match status" value="1"/>
</dbReference>
<dbReference type="HAMAP" id="MF_01204">
    <property type="entry name" value="Oxidoreductase_RutE_HadB"/>
    <property type="match status" value="1"/>
</dbReference>
<dbReference type="Gene3D" id="3.40.109.10">
    <property type="entry name" value="NADH Oxidase"/>
    <property type="match status" value="1"/>
</dbReference>
<comment type="caution">
    <text evidence="8">The sequence shown here is derived from an EMBL/GenBank/DDBJ whole genome shotgun (WGS) entry which is preliminary data.</text>
</comment>
<dbReference type="SUPFAM" id="SSF55469">
    <property type="entry name" value="FMN-dependent nitroreductase-like"/>
    <property type="match status" value="1"/>
</dbReference>
<dbReference type="RefSeq" id="WP_149102439.1">
    <property type="nucleotide sequence ID" value="NZ_VTFT01000001.1"/>
</dbReference>
<dbReference type="InterPro" id="IPR023936">
    <property type="entry name" value="RutE-like"/>
</dbReference>
<feature type="domain" description="Nitroreductase" evidence="7">
    <location>
        <begin position="27"/>
        <end position="157"/>
    </location>
</feature>
<proteinExistence type="inferred from homology"/>
<name>A0A5D4XMV1_9GAMM</name>
<keyword evidence="3 6" id="KW-0521">NADP</keyword>
<dbReference type="PANTHER" id="PTHR43543">
    <property type="entry name" value="MALONIC SEMIALDEHYDE REDUCTASE RUTE-RELATED"/>
    <property type="match status" value="1"/>
</dbReference>
<dbReference type="EC" id="1.-.-.-" evidence="6"/>
<evidence type="ECO:0000256" key="6">
    <source>
        <dbReference type="HAMAP-Rule" id="MF_01204"/>
    </source>
</evidence>
<evidence type="ECO:0000256" key="1">
    <source>
        <dbReference type="ARBA" id="ARBA00022630"/>
    </source>
</evidence>
<evidence type="ECO:0000256" key="5">
    <source>
        <dbReference type="ARBA" id="ARBA00023027"/>
    </source>
</evidence>
<dbReference type="Proteomes" id="UP000324973">
    <property type="component" value="Unassembled WGS sequence"/>
</dbReference>
<evidence type="ECO:0000313" key="9">
    <source>
        <dbReference type="Proteomes" id="UP000324973"/>
    </source>
</evidence>
<dbReference type="Pfam" id="PF00881">
    <property type="entry name" value="Nitroreductase"/>
    <property type="match status" value="1"/>
</dbReference>
<dbReference type="EMBL" id="VTFT01000001">
    <property type="protein sequence ID" value="TYT25889.1"/>
    <property type="molecule type" value="Genomic_DNA"/>
</dbReference>
<dbReference type="OrthoDB" id="9784375at2"/>
<dbReference type="GO" id="GO:0016491">
    <property type="term" value="F:oxidoreductase activity"/>
    <property type="evidence" value="ECO:0007669"/>
    <property type="project" value="UniProtKB-UniRule"/>
</dbReference>
<evidence type="ECO:0000313" key="8">
    <source>
        <dbReference type="EMBL" id="TYT25889.1"/>
    </source>
</evidence>
<evidence type="ECO:0000256" key="2">
    <source>
        <dbReference type="ARBA" id="ARBA00022643"/>
    </source>
</evidence>
<dbReference type="AlphaFoldDB" id="A0A5D4XMV1"/>
<dbReference type="NCBIfam" id="NF003768">
    <property type="entry name" value="PRK05365.1"/>
    <property type="match status" value="1"/>
</dbReference>
<dbReference type="InterPro" id="IPR000415">
    <property type="entry name" value="Nitroreductase-like"/>
</dbReference>
<keyword evidence="1 6" id="KW-0285">Flavoprotein</keyword>
<dbReference type="CDD" id="cd02148">
    <property type="entry name" value="RutE-like"/>
    <property type="match status" value="1"/>
</dbReference>
<comment type="cofactor">
    <cofactor evidence="6">
        <name>FMN</name>
        <dbReference type="ChEBI" id="CHEBI:58210"/>
    </cofactor>
</comment>
<keyword evidence="2 6" id="KW-0288">FMN</keyword>
<evidence type="ECO:0000259" key="7">
    <source>
        <dbReference type="Pfam" id="PF00881"/>
    </source>
</evidence>
<evidence type="ECO:0000256" key="3">
    <source>
        <dbReference type="ARBA" id="ARBA00022857"/>
    </source>
</evidence>
<keyword evidence="5 6" id="KW-0520">NAD</keyword>
<keyword evidence="4 6" id="KW-0560">Oxidoreductase</keyword>
<reference evidence="8 9" key="1">
    <citation type="submission" date="2019-08" db="EMBL/GenBank/DDBJ databases">
        <title>Luteimonas viscosus sp. nov., isolated from soil of a sunflower field.</title>
        <authorList>
            <person name="Jianli Z."/>
            <person name="Ying Z."/>
        </authorList>
    </citation>
    <scope>NUCLEOTIDE SEQUENCE [LARGE SCALE GENOMIC DNA]</scope>
    <source>
        <strain evidence="8 9">XBU10</strain>
    </source>
</reference>
<sequence length="196" mass="21444">MTDTLPDAALDQIFRTARTHNAFSGQIDDATLRSLYDLVKLGPTEANACPARFVFVRSREAKERLGPALSEGNFEKTMAAPVTVIVGHDLRFYDKLPLLFPHADAKSWFEGSPDERLQRVALRGSSMQTAYLIVAARALGLDAGPMTGFDNDKVDAAFFPGTAVRSNILVNLGRGDASVLYPRSPRLSFDEAARIE</sequence>
<keyword evidence="9" id="KW-1185">Reference proteome</keyword>
<dbReference type="InterPro" id="IPR050461">
    <property type="entry name" value="Nitroreductase_HadB/RutE"/>
</dbReference>
<comment type="similarity">
    <text evidence="6">Belongs to the nitroreductase family. HadB/RutE subfamily.</text>
</comment>
<evidence type="ECO:0000256" key="4">
    <source>
        <dbReference type="ARBA" id="ARBA00023002"/>
    </source>
</evidence>
<dbReference type="InterPro" id="IPR029479">
    <property type="entry name" value="Nitroreductase"/>
</dbReference>
<organism evidence="8 9">
    <name type="scientific">Luteimonas viscosa</name>
    <dbReference type="NCBI Taxonomy" id="1132694"/>
    <lineage>
        <taxon>Bacteria</taxon>
        <taxon>Pseudomonadati</taxon>
        <taxon>Pseudomonadota</taxon>
        <taxon>Gammaproteobacteria</taxon>
        <taxon>Lysobacterales</taxon>
        <taxon>Lysobacteraceae</taxon>
        <taxon>Luteimonas</taxon>
    </lineage>
</organism>